<accession>A0ABS5EQ45</accession>
<reference evidence="3" key="1">
    <citation type="journal article" date="2021" name="Syst. Appl. Microbiol.">
        <title>Roseomonas hellenica sp. nov., isolated from roots of wild-growing Alkanna tinctoria.</title>
        <authorList>
            <person name="Rat A."/>
            <person name="Naranjo H.D."/>
            <person name="Lebbe L."/>
            <person name="Cnockaert M."/>
            <person name="Krigas N."/>
            <person name="Grigoriadou K."/>
            <person name="Maloupa E."/>
            <person name="Willems A."/>
        </authorList>
    </citation>
    <scope>NUCLEOTIDE SEQUENCE [LARGE SCALE GENOMIC DNA]</scope>
    <source>
        <strain evidence="3">LMG 31159</strain>
    </source>
</reference>
<name>A0ABS5EQ45_9PROT</name>
<comment type="caution">
    <text evidence="2">The sequence shown here is derived from an EMBL/GenBank/DDBJ whole genome shotgun (WGS) entry which is preliminary data.</text>
</comment>
<keyword evidence="3" id="KW-1185">Reference proteome</keyword>
<evidence type="ECO:0000313" key="3">
    <source>
        <dbReference type="Proteomes" id="UP000698752"/>
    </source>
</evidence>
<proteinExistence type="predicted"/>
<evidence type="ECO:0000256" key="1">
    <source>
        <dbReference type="SAM" id="SignalP"/>
    </source>
</evidence>
<feature type="chain" id="PRO_5045954801" description="Lysozyme inhibitor LprI N-terminal domain-containing protein" evidence="1">
    <location>
        <begin position="20"/>
        <end position="180"/>
    </location>
</feature>
<gene>
    <name evidence="2" type="ORF">GXW78_26075</name>
</gene>
<evidence type="ECO:0000313" key="2">
    <source>
        <dbReference type="EMBL" id="MBR0653151.1"/>
    </source>
</evidence>
<protein>
    <recommendedName>
        <fullName evidence="4">Lysozyme inhibitor LprI N-terminal domain-containing protein</fullName>
    </recommendedName>
</protein>
<dbReference type="RefSeq" id="WP_211871857.1">
    <property type="nucleotide sequence ID" value="NZ_JAAEDI010000041.1"/>
</dbReference>
<dbReference type="EMBL" id="JAAEDI010000041">
    <property type="protein sequence ID" value="MBR0653151.1"/>
    <property type="molecule type" value="Genomic_DNA"/>
</dbReference>
<feature type="signal peptide" evidence="1">
    <location>
        <begin position="1"/>
        <end position="19"/>
    </location>
</feature>
<keyword evidence="1" id="KW-0732">Signal</keyword>
<evidence type="ECO:0008006" key="4">
    <source>
        <dbReference type="Google" id="ProtNLM"/>
    </source>
</evidence>
<sequence length="180" mass="19086">MRVLPTLCLLLATTMPVAAQDARPTPDTPVTLGTVTCAQARASRLTPRHLAAAELGAQAARAGRSRYSTAAVDAAEAALRRDCTGDAAAERRVTDIIRALPATAAAATDIDLATMTCQNLAPVWRDGARNLVPFMVGWRDGVAGTITRAALDKVGEGVPRLCRDQTNQDRRISEVLAELR</sequence>
<dbReference type="Proteomes" id="UP000698752">
    <property type="component" value="Unassembled WGS sequence"/>
</dbReference>
<organism evidence="2 3">
    <name type="scientific">Neoroseomonas terrae</name>
    <dbReference type="NCBI Taxonomy" id="424799"/>
    <lineage>
        <taxon>Bacteria</taxon>
        <taxon>Pseudomonadati</taxon>
        <taxon>Pseudomonadota</taxon>
        <taxon>Alphaproteobacteria</taxon>
        <taxon>Acetobacterales</taxon>
        <taxon>Acetobacteraceae</taxon>
        <taxon>Neoroseomonas</taxon>
    </lineage>
</organism>